<dbReference type="InterPro" id="IPR036915">
    <property type="entry name" value="Cyclin-like_sf"/>
</dbReference>
<dbReference type="InterPro" id="IPR013922">
    <property type="entry name" value="Cyclin_PHO80-like"/>
</dbReference>
<evidence type="ECO:0000256" key="1">
    <source>
        <dbReference type="SAM" id="MobiDB-lite"/>
    </source>
</evidence>
<keyword evidence="3" id="KW-1185">Reference proteome</keyword>
<dbReference type="Pfam" id="PF08613">
    <property type="entry name" value="Cyclin"/>
    <property type="match status" value="1"/>
</dbReference>
<dbReference type="GO" id="GO:0005634">
    <property type="term" value="C:nucleus"/>
    <property type="evidence" value="ECO:0007669"/>
    <property type="project" value="TreeGrafter"/>
</dbReference>
<dbReference type="InParanoid" id="S2JHD0"/>
<evidence type="ECO:0000313" key="2">
    <source>
        <dbReference type="EMBL" id="EPB89751.1"/>
    </source>
</evidence>
<feature type="compositionally biased region" description="Low complexity" evidence="1">
    <location>
        <begin position="258"/>
        <end position="280"/>
    </location>
</feature>
<gene>
    <name evidence="2" type="ORF">HMPREF1544_03414</name>
</gene>
<reference evidence="3" key="1">
    <citation type="submission" date="2013-05" db="EMBL/GenBank/DDBJ databases">
        <title>The Genome sequence of Mucor circinelloides f. circinelloides 1006PhL.</title>
        <authorList>
            <consortium name="The Broad Institute Genomics Platform"/>
            <person name="Cuomo C."/>
            <person name="Earl A."/>
            <person name="Findley K."/>
            <person name="Lee S.C."/>
            <person name="Walker B."/>
            <person name="Young S."/>
            <person name="Zeng Q."/>
            <person name="Gargeya S."/>
            <person name="Fitzgerald M."/>
            <person name="Haas B."/>
            <person name="Abouelleil A."/>
            <person name="Allen A.W."/>
            <person name="Alvarado L."/>
            <person name="Arachchi H.M."/>
            <person name="Berlin A.M."/>
            <person name="Chapman S.B."/>
            <person name="Gainer-Dewar J."/>
            <person name="Goldberg J."/>
            <person name="Griggs A."/>
            <person name="Gujja S."/>
            <person name="Hansen M."/>
            <person name="Howarth C."/>
            <person name="Imamovic A."/>
            <person name="Ireland A."/>
            <person name="Larimer J."/>
            <person name="McCowan C."/>
            <person name="Murphy C."/>
            <person name="Pearson M."/>
            <person name="Poon T.W."/>
            <person name="Priest M."/>
            <person name="Roberts A."/>
            <person name="Saif S."/>
            <person name="Shea T."/>
            <person name="Sisk P."/>
            <person name="Sykes S."/>
            <person name="Wortman J."/>
            <person name="Nusbaum C."/>
            <person name="Birren B."/>
        </authorList>
    </citation>
    <scope>NUCLEOTIDE SEQUENCE [LARGE SCALE GENOMIC DNA]</scope>
    <source>
        <strain evidence="3">1006PhL</strain>
    </source>
</reference>
<dbReference type="GO" id="GO:0016538">
    <property type="term" value="F:cyclin-dependent protein serine/threonine kinase regulator activity"/>
    <property type="evidence" value="ECO:0007669"/>
    <property type="project" value="TreeGrafter"/>
</dbReference>
<feature type="compositionally biased region" description="Basic residues" evidence="1">
    <location>
        <begin position="241"/>
        <end position="257"/>
    </location>
</feature>
<name>S2JHD0_MUCC1</name>
<dbReference type="Gene3D" id="1.10.472.10">
    <property type="entry name" value="Cyclin-like"/>
    <property type="match status" value="1"/>
</dbReference>
<dbReference type="PANTHER" id="PTHR15615:SF36">
    <property type="entry name" value="PHO85 CYCLIN-5"/>
    <property type="match status" value="1"/>
</dbReference>
<dbReference type="EMBL" id="KE123930">
    <property type="protein sequence ID" value="EPB89751.1"/>
    <property type="molecule type" value="Genomic_DNA"/>
</dbReference>
<dbReference type="STRING" id="1220926.S2JHD0"/>
<dbReference type="PANTHER" id="PTHR15615">
    <property type="match status" value="1"/>
</dbReference>
<dbReference type="eggNOG" id="KOG1674">
    <property type="taxonomic scope" value="Eukaryota"/>
</dbReference>
<proteinExistence type="predicted"/>
<dbReference type="Proteomes" id="UP000014254">
    <property type="component" value="Unassembled WGS sequence"/>
</dbReference>
<accession>S2JHD0</accession>
<organism evidence="2 3">
    <name type="scientific">Mucor circinelloides f. circinelloides (strain 1006PhL)</name>
    <name type="common">Mucormycosis agent</name>
    <name type="synonym">Calyptromyces circinelloides</name>
    <dbReference type="NCBI Taxonomy" id="1220926"/>
    <lineage>
        <taxon>Eukaryota</taxon>
        <taxon>Fungi</taxon>
        <taxon>Fungi incertae sedis</taxon>
        <taxon>Mucoromycota</taxon>
        <taxon>Mucoromycotina</taxon>
        <taxon>Mucoromycetes</taxon>
        <taxon>Mucorales</taxon>
        <taxon>Mucorineae</taxon>
        <taxon>Mucoraceae</taxon>
        <taxon>Mucor</taxon>
    </lineage>
</organism>
<dbReference type="SUPFAM" id="SSF47954">
    <property type="entry name" value="Cyclin-like"/>
    <property type="match status" value="1"/>
</dbReference>
<dbReference type="CDD" id="cd20557">
    <property type="entry name" value="CYCLIN_ScPCL1-like"/>
    <property type="match status" value="1"/>
</dbReference>
<evidence type="ECO:0008006" key="4">
    <source>
        <dbReference type="Google" id="ProtNLM"/>
    </source>
</evidence>
<dbReference type="OrthoDB" id="286814at2759"/>
<dbReference type="AlphaFoldDB" id="S2JHD0"/>
<dbReference type="VEuPathDB" id="FungiDB:HMPREF1544_03414"/>
<feature type="region of interest" description="Disordered" evidence="1">
    <location>
        <begin position="241"/>
        <end position="294"/>
    </location>
</feature>
<protein>
    <recommendedName>
        <fullName evidence="4">Cyclin N-terminal domain-containing protein</fullName>
    </recommendedName>
</protein>
<sequence>MPTISSNHNRRCSDPNLYSLKSSYTHENNINNNKIYLPPMMATANKSFFEKQRQFSDTSCQERSIMIDKLIDCAADIIDSIWSNNRSTKIMSTARFIREILKRSRATYSMLQLALFYIFRIKKLIFERLQQPLANNELVCCGRRMFLAALMVASKYLNDKNYRNKTWAKIASLDVAEINATEVVFLRLIDYQLYVSKPLYDKWVSLLHDHIQKKSFITIAKQKQDMHYYYSALNMSRQHQPYHHHYHQQQQHLHHPLHPYTSPASSSSSCTSSPNTSVTSTPPPPPLPTPAVIDMHQTPPLVFGRKRSMSFNHYNDEVDDSRMTKQMRHA</sequence>
<dbReference type="GO" id="GO:0000307">
    <property type="term" value="C:cyclin-dependent protein kinase holoenzyme complex"/>
    <property type="evidence" value="ECO:0007669"/>
    <property type="project" value="TreeGrafter"/>
</dbReference>
<evidence type="ECO:0000313" key="3">
    <source>
        <dbReference type="Proteomes" id="UP000014254"/>
    </source>
</evidence>
<dbReference type="GO" id="GO:0019901">
    <property type="term" value="F:protein kinase binding"/>
    <property type="evidence" value="ECO:0007669"/>
    <property type="project" value="InterPro"/>
</dbReference>